<dbReference type="GO" id="GO:0046872">
    <property type="term" value="F:metal ion binding"/>
    <property type="evidence" value="ECO:0007669"/>
    <property type="project" value="UniProtKB-KW"/>
</dbReference>
<organism evidence="6 7">
    <name type="scientific">Candidatus Borkfalkia avicola</name>
    <dbReference type="NCBI Taxonomy" id="2838503"/>
    <lineage>
        <taxon>Bacteria</taxon>
        <taxon>Bacillati</taxon>
        <taxon>Bacillota</taxon>
        <taxon>Clostridia</taxon>
        <taxon>Christensenellales</taxon>
        <taxon>Christensenellaceae</taxon>
        <taxon>Candidatus Borkfalkia</taxon>
    </lineage>
</organism>
<protein>
    <submittedName>
        <fullName evidence="6">MBL fold metallo-hydrolase</fullName>
    </submittedName>
</protein>
<evidence type="ECO:0000256" key="4">
    <source>
        <dbReference type="ARBA" id="ARBA00022833"/>
    </source>
</evidence>
<dbReference type="PANTHER" id="PTHR46233">
    <property type="entry name" value="HYDROXYACYLGLUTATHIONE HYDROLASE GLOC"/>
    <property type="match status" value="1"/>
</dbReference>
<dbReference type="SMART" id="SM00849">
    <property type="entry name" value="Lactamase_B"/>
    <property type="match status" value="1"/>
</dbReference>
<evidence type="ECO:0000256" key="3">
    <source>
        <dbReference type="ARBA" id="ARBA00022801"/>
    </source>
</evidence>
<reference evidence="6" key="2">
    <citation type="submission" date="2021-04" db="EMBL/GenBank/DDBJ databases">
        <authorList>
            <person name="Gilroy R."/>
        </authorList>
    </citation>
    <scope>NUCLEOTIDE SEQUENCE</scope>
    <source>
        <strain evidence="6">CHK192-19661</strain>
    </source>
</reference>
<gene>
    <name evidence="6" type="ORF">H9726_03760</name>
</gene>
<dbReference type="InterPro" id="IPR036866">
    <property type="entry name" value="RibonucZ/Hydroxyglut_hydro"/>
</dbReference>
<dbReference type="InterPro" id="IPR001279">
    <property type="entry name" value="Metallo-B-lactamas"/>
</dbReference>
<dbReference type="SUPFAM" id="SSF56281">
    <property type="entry name" value="Metallo-hydrolase/oxidoreductase"/>
    <property type="match status" value="1"/>
</dbReference>
<proteinExistence type="predicted"/>
<comment type="cofactor">
    <cofactor evidence="1">
        <name>Zn(2+)</name>
        <dbReference type="ChEBI" id="CHEBI:29105"/>
    </cofactor>
</comment>
<accession>A0A9D2D6U5</accession>
<sequence>MTVYTVPAGPLRANSYLITQDGENAVLIDCGGKEPLLFAKEKGLSVRYVLLTHGHFDHIGGCAAAQEAGAEVACLDKEAPLLSSRANLAADAGVPVPPFRADFTFRGGERLSLCGLTITVIATPGHTPGGACFVCDGCLFTGDTLFFESVGRTDFPGGSGAQLRESVKKLLALDGDMTVCPGHDEPTTLAHERAYNPFAQ</sequence>
<comment type="caution">
    <text evidence="6">The sequence shown here is derived from an EMBL/GenBank/DDBJ whole genome shotgun (WGS) entry which is preliminary data.</text>
</comment>
<keyword evidence="3" id="KW-0378">Hydrolase</keyword>
<name>A0A9D2D6U5_9FIRM</name>
<keyword evidence="2" id="KW-0479">Metal-binding</keyword>
<dbReference type="InterPro" id="IPR051453">
    <property type="entry name" value="MBL_Glyoxalase_II"/>
</dbReference>
<evidence type="ECO:0000256" key="1">
    <source>
        <dbReference type="ARBA" id="ARBA00001947"/>
    </source>
</evidence>
<dbReference type="Gene3D" id="3.60.15.10">
    <property type="entry name" value="Ribonuclease Z/Hydroxyacylglutathione hydrolase-like"/>
    <property type="match status" value="1"/>
</dbReference>
<evidence type="ECO:0000313" key="7">
    <source>
        <dbReference type="Proteomes" id="UP000824025"/>
    </source>
</evidence>
<dbReference type="GO" id="GO:0016787">
    <property type="term" value="F:hydrolase activity"/>
    <property type="evidence" value="ECO:0007669"/>
    <property type="project" value="UniProtKB-KW"/>
</dbReference>
<evidence type="ECO:0000313" key="6">
    <source>
        <dbReference type="EMBL" id="HIZ09584.1"/>
    </source>
</evidence>
<dbReference type="PANTHER" id="PTHR46233:SF3">
    <property type="entry name" value="HYDROXYACYLGLUTATHIONE HYDROLASE GLOC"/>
    <property type="match status" value="1"/>
</dbReference>
<feature type="domain" description="Metallo-beta-lactamase" evidence="5">
    <location>
        <begin position="12"/>
        <end position="183"/>
    </location>
</feature>
<reference evidence="6" key="1">
    <citation type="journal article" date="2021" name="PeerJ">
        <title>Extensive microbial diversity within the chicken gut microbiome revealed by metagenomics and culture.</title>
        <authorList>
            <person name="Gilroy R."/>
            <person name="Ravi A."/>
            <person name="Getino M."/>
            <person name="Pursley I."/>
            <person name="Horton D.L."/>
            <person name="Alikhan N.F."/>
            <person name="Baker D."/>
            <person name="Gharbi K."/>
            <person name="Hall N."/>
            <person name="Watson M."/>
            <person name="Adriaenssens E.M."/>
            <person name="Foster-Nyarko E."/>
            <person name="Jarju S."/>
            <person name="Secka A."/>
            <person name="Antonio M."/>
            <person name="Oren A."/>
            <person name="Chaudhuri R.R."/>
            <person name="La Ragione R."/>
            <person name="Hildebrand F."/>
            <person name="Pallen M.J."/>
        </authorList>
    </citation>
    <scope>NUCLEOTIDE SEQUENCE</scope>
    <source>
        <strain evidence="6">CHK192-19661</strain>
    </source>
</reference>
<dbReference type="Proteomes" id="UP000824025">
    <property type="component" value="Unassembled WGS sequence"/>
</dbReference>
<keyword evidence="4" id="KW-0862">Zinc</keyword>
<dbReference type="CDD" id="cd06262">
    <property type="entry name" value="metallo-hydrolase-like_MBL-fold"/>
    <property type="match status" value="1"/>
</dbReference>
<dbReference type="EMBL" id="DXCF01000019">
    <property type="protein sequence ID" value="HIZ09584.1"/>
    <property type="molecule type" value="Genomic_DNA"/>
</dbReference>
<evidence type="ECO:0000256" key="2">
    <source>
        <dbReference type="ARBA" id="ARBA00022723"/>
    </source>
</evidence>
<dbReference type="Pfam" id="PF00753">
    <property type="entry name" value="Lactamase_B"/>
    <property type="match status" value="1"/>
</dbReference>
<evidence type="ECO:0000259" key="5">
    <source>
        <dbReference type="SMART" id="SM00849"/>
    </source>
</evidence>
<dbReference type="AlphaFoldDB" id="A0A9D2D6U5"/>